<evidence type="ECO:0000313" key="4">
    <source>
        <dbReference type="Proteomes" id="UP000777784"/>
    </source>
</evidence>
<organism evidence="3 4">
    <name type="scientific">Eiseniibacteriota bacterium</name>
    <dbReference type="NCBI Taxonomy" id="2212470"/>
    <lineage>
        <taxon>Bacteria</taxon>
        <taxon>Candidatus Eiseniibacteriota</taxon>
    </lineage>
</organism>
<dbReference type="InterPro" id="IPR050194">
    <property type="entry name" value="Glycosyltransferase_grp1"/>
</dbReference>
<sequence length="402" mass="43476">MTPIRTTPVHITMVTGGPFPALGGAEIQALRLAKALKESGYQIEIMCLNAAGAQKRNEFVDSIPVHRVGVFTFSTPGGKHRLGSLSSFPAVFTTMLRRKPRPHLIHLHLLTRATLAAALAGRFMGIPVIAKLGNSGRRFDFRQIRETYFEGALLAYLFKQSISAFIAPSSAVSADLLNEGIKVKDIVSIPNGVDLEYFSREAAAPSEAPPGFTFVYTGTLKKKKNLHILIEAFAKAQADAGGRLNLIIVGDGPERRTLETLAAEHHLTGRITFAGGHQDVRPWLSLADAFVLPSEAEGLPNALMEAMAFSLPAIATGVGGSLELIDPARSSFASPPGRFYEARHGILVTPGDIQGLAGALTKMAENAERNRVLGESARRHIEENYTLTNIAKKYEELYQSLI</sequence>
<dbReference type="Proteomes" id="UP000777784">
    <property type="component" value="Unassembled WGS sequence"/>
</dbReference>
<evidence type="ECO:0000259" key="2">
    <source>
        <dbReference type="Pfam" id="PF13439"/>
    </source>
</evidence>
<feature type="domain" description="Glycosyl transferase family 1" evidence="1">
    <location>
        <begin position="211"/>
        <end position="379"/>
    </location>
</feature>
<dbReference type="InterPro" id="IPR001296">
    <property type="entry name" value="Glyco_trans_1"/>
</dbReference>
<feature type="domain" description="Glycosyltransferase subfamily 4-like N-terminal" evidence="2">
    <location>
        <begin position="23"/>
        <end position="196"/>
    </location>
</feature>
<dbReference type="Pfam" id="PF13439">
    <property type="entry name" value="Glyco_transf_4"/>
    <property type="match status" value="1"/>
</dbReference>
<evidence type="ECO:0000313" key="3">
    <source>
        <dbReference type="EMBL" id="MBU2692295.1"/>
    </source>
</evidence>
<evidence type="ECO:0000259" key="1">
    <source>
        <dbReference type="Pfam" id="PF00534"/>
    </source>
</evidence>
<protein>
    <submittedName>
        <fullName evidence="3">Glycosyltransferase</fullName>
        <ecNumber evidence="3">2.4.-.-</ecNumber>
    </submittedName>
</protein>
<dbReference type="SUPFAM" id="SSF53756">
    <property type="entry name" value="UDP-Glycosyltransferase/glycogen phosphorylase"/>
    <property type="match status" value="1"/>
</dbReference>
<dbReference type="GO" id="GO:0016757">
    <property type="term" value="F:glycosyltransferase activity"/>
    <property type="evidence" value="ECO:0007669"/>
    <property type="project" value="UniProtKB-KW"/>
</dbReference>
<comment type="caution">
    <text evidence="3">The sequence shown here is derived from an EMBL/GenBank/DDBJ whole genome shotgun (WGS) entry which is preliminary data.</text>
</comment>
<dbReference type="Pfam" id="PF00534">
    <property type="entry name" value="Glycos_transf_1"/>
    <property type="match status" value="1"/>
</dbReference>
<keyword evidence="3" id="KW-0808">Transferase</keyword>
<keyword evidence="3" id="KW-0328">Glycosyltransferase</keyword>
<dbReference type="AlphaFoldDB" id="A0A948RWS5"/>
<dbReference type="PANTHER" id="PTHR45947">
    <property type="entry name" value="SULFOQUINOVOSYL TRANSFERASE SQD2"/>
    <property type="match status" value="1"/>
</dbReference>
<dbReference type="EC" id="2.4.-.-" evidence="3"/>
<gene>
    <name evidence="3" type="ORF">KJ970_15335</name>
</gene>
<dbReference type="InterPro" id="IPR028098">
    <property type="entry name" value="Glyco_trans_4-like_N"/>
</dbReference>
<accession>A0A948RWS5</accession>
<dbReference type="PANTHER" id="PTHR45947:SF3">
    <property type="entry name" value="SULFOQUINOVOSYL TRANSFERASE SQD2"/>
    <property type="match status" value="1"/>
</dbReference>
<dbReference type="EMBL" id="JAHJDP010000087">
    <property type="protein sequence ID" value="MBU2692295.1"/>
    <property type="molecule type" value="Genomic_DNA"/>
</dbReference>
<dbReference type="Gene3D" id="3.40.50.2000">
    <property type="entry name" value="Glycogen Phosphorylase B"/>
    <property type="match status" value="2"/>
</dbReference>
<name>A0A948RWS5_UNCEI</name>
<proteinExistence type="predicted"/>
<reference evidence="3" key="1">
    <citation type="submission" date="2021-05" db="EMBL/GenBank/DDBJ databases">
        <title>Energy efficiency and biological interactions define the core microbiome of deep oligotrophic groundwater.</title>
        <authorList>
            <person name="Mehrshad M."/>
            <person name="Lopez-Fernandez M."/>
            <person name="Bell E."/>
            <person name="Bernier-Latmani R."/>
            <person name="Bertilsson S."/>
            <person name="Dopson M."/>
        </authorList>
    </citation>
    <scope>NUCLEOTIDE SEQUENCE</scope>
    <source>
        <strain evidence="3">Modern_marine.mb.64</strain>
    </source>
</reference>